<proteinExistence type="predicted"/>
<reference evidence="1" key="1">
    <citation type="submission" date="2020-06" db="EMBL/GenBank/DDBJ databases">
        <authorList>
            <person name="Li T."/>
            <person name="Hu X."/>
            <person name="Zhang T."/>
            <person name="Song X."/>
            <person name="Zhang H."/>
            <person name="Dai N."/>
            <person name="Sheng W."/>
            <person name="Hou X."/>
            <person name="Wei L."/>
        </authorList>
    </citation>
    <scope>NUCLEOTIDE SEQUENCE</scope>
    <source>
        <strain evidence="1">3651</strain>
        <tissue evidence="1">Leaf</tissue>
    </source>
</reference>
<dbReference type="AlphaFoldDB" id="A0AAE1YCQ0"/>
<sequence length="164" mass="18382">MELNNAIRRKGMFVVLMDAECILAHHNLIRRRGRIDCLASMDRGAVHLYGVRTHSRSSMEGEGIDLKPLIQVIRRLTLEIHFGEPTNEGKLGLGNVLVVHRDWKILGTLAALFVRSSGVGLCRGCRGHPWGRPVRTIWVDCGMFMGGQWQRIRNVPDAYVGAVT</sequence>
<protein>
    <submittedName>
        <fullName evidence="1">Uncharacterized protein</fullName>
    </submittedName>
</protein>
<organism evidence="1 2">
    <name type="scientific">Sesamum alatum</name>
    <dbReference type="NCBI Taxonomy" id="300844"/>
    <lineage>
        <taxon>Eukaryota</taxon>
        <taxon>Viridiplantae</taxon>
        <taxon>Streptophyta</taxon>
        <taxon>Embryophyta</taxon>
        <taxon>Tracheophyta</taxon>
        <taxon>Spermatophyta</taxon>
        <taxon>Magnoliopsida</taxon>
        <taxon>eudicotyledons</taxon>
        <taxon>Gunneridae</taxon>
        <taxon>Pentapetalae</taxon>
        <taxon>asterids</taxon>
        <taxon>lamiids</taxon>
        <taxon>Lamiales</taxon>
        <taxon>Pedaliaceae</taxon>
        <taxon>Sesamum</taxon>
    </lineage>
</organism>
<name>A0AAE1YCQ0_9LAMI</name>
<accession>A0AAE1YCQ0</accession>
<evidence type="ECO:0000313" key="1">
    <source>
        <dbReference type="EMBL" id="KAK4427717.1"/>
    </source>
</evidence>
<gene>
    <name evidence="1" type="ORF">Salat_1540700</name>
</gene>
<reference evidence="1" key="2">
    <citation type="journal article" date="2024" name="Plant">
        <title>Genomic evolution and insights into agronomic trait innovations of Sesamum species.</title>
        <authorList>
            <person name="Miao H."/>
            <person name="Wang L."/>
            <person name="Qu L."/>
            <person name="Liu H."/>
            <person name="Sun Y."/>
            <person name="Le M."/>
            <person name="Wang Q."/>
            <person name="Wei S."/>
            <person name="Zheng Y."/>
            <person name="Lin W."/>
            <person name="Duan Y."/>
            <person name="Cao H."/>
            <person name="Xiong S."/>
            <person name="Wang X."/>
            <person name="Wei L."/>
            <person name="Li C."/>
            <person name="Ma Q."/>
            <person name="Ju M."/>
            <person name="Zhao R."/>
            <person name="Li G."/>
            <person name="Mu C."/>
            <person name="Tian Q."/>
            <person name="Mei H."/>
            <person name="Zhang T."/>
            <person name="Gao T."/>
            <person name="Zhang H."/>
        </authorList>
    </citation>
    <scope>NUCLEOTIDE SEQUENCE</scope>
    <source>
        <strain evidence="1">3651</strain>
    </source>
</reference>
<evidence type="ECO:0000313" key="2">
    <source>
        <dbReference type="Proteomes" id="UP001293254"/>
    </source>
</evidence>
<comment type="caution">
    <text evidence="1">The sequence shown here is derived from an EMBL/GenBank/DDBJ whole genome shotgun (WGS) entry which is preliminary data.</text>
</comment>
<keyword evidence="2" id="KW-1185">Reference proteome</keyword>
<dbReference type="Proteomes" id="UP001293254">
    <property type="component" value="Unassembled WGS sequence"/>
</dbReference>
<dbReference type="EMBL" id="JACGWO010000005">
    <property type="protein sequence ID" value="KAK4427717.1"/>
    <property type="molecule type" value="Genomic_DNA"/>
</dbReference>